<evidence type="ECO:0000256" key="1">
    <source>
        <dbReference type="SAM" id="MobiDB-lite"/>
    </source>
</evidence>
<reference evidence="4" key="1">
    <citation type="submission" date="2019-09" db="EMBL/GenBank/DDBJ databases">
        <title>Characterisation of the sponge microbiome using genome-centric metagenomics.</title>
        <authorList>
            <person name="Engelberts J.P."/>
            <person name="Robbins S.J."/>
            <person name="De Goeij J.M."/>
            <person name="Aranda M."/>
            <person name="Bell S.C."/>
            <person name="Webster N.S."/>
        </authorList>
    </citation>
    <scope>NUCLEOTIDE SEQUENCE</scope>
    <source>
        <strain evidence="4">SB0661_bin_32</strain>
    </source>
</reference>
<name>A0A6B1DCY3_9CHLR</name>
<dbReference type="EMBL" id="VXMH01000114">
    <property type="protein sequence ID" value="MYC97344.1"/>
    <property type="molecule type" value="Genomic_DNA"/>
</dbReference>
<evidence type="ECO:0000259" key="3">
    <source>
        <dbReference type="Pfam" id="PF13240"/>
    </source>
</evidence>
<keyword evidence="2" id="KW-0472">Membrane</keyword>
<keyword evidence="2" id="KW-0812">Transmembrane</keyword>
<gene>
    <name evidence="4" type="ORF">F4X14_20515</name>
</gene>
<feature type="region of interest" description="Disordered" evidence="1">
    <location>
        <begin position="25"/>
        <end position="137"/>
    </location>
</feature>
<dbReference type="AlphaFoldDB" id="A0A6B1DCY3"/>
<accession>A0A6B1DCY3</accession>
<sequence length="468" mass="49423">MTTFDCPHCGYSNPAASRFCVNCGTNLARRQPPPAPAGESTEGPDDRAGEQDAAPPQPGEASQGRQPSAGTSDPGRSRTWPHGSSAEEDATRETEKEKPEPDAGQPAPLLGGLGGLLEPADPLSFTASGAGALDPARDRYTDLSGELTTNEEERRQLRQLFAEDLPLPVGARPAMTPDVAETAASGNGLQRQRWLEMILLLSMVGALLWGGQSPPGGAGPHALPGLEQAHRQIDTLPLNSLVLVNWAYDPATAGEMDLVAQPLIEHLLQRQAKLIVFSQLPGGPATARRVIARAEDSLQRPSRTQITANLVIEGGFLPGGAASLPLLGVAPARALPVDPRWVDLRERFSIAALGETGPALSLVIAPRAEDVRRWLEQVQPLNGGAVVAATSAVADPAVRPYLHSGQLAGLVSGWDGGGVYVRRLERARSIAERGRSLRQVSGQNWGVGILIVAVLLGNLSGLNQRRSR</sequence>
<feature type="domain" description="Zinc-ribbon" evidence="3">
    <location>
        <begin position="6"/>
        <end position="27"/>
    </location>
</feature>
<protein>
    <recommendedName>
        <fullName evidence="3">Zinc-ribbon domain-containing protein</fullName>
    </recommendedName>
</protein>
<evidence type="ECO:0000256" key="2">
    <source>
        <dbReference type="SAM" id="Phobius"/>
    </source>
</evidence>
<evidence type="ECO:0000313" key="4">
    <source>
        <dbReference type="EMBL" id="MYC97344.1"/>
    </source>
</evidence>
<dbReference type="Pfam" id="PF13240">
    <property type="entry name" value="Zn_Ribbon_1"/>
    <property type="match status" value="1"/>
</dbReference>
<comment type="caution">
    <text evidence="4">The sequence shown here is derived from an EMBL/GenBank/DDBJ whole genome shotgun (WGS) entry which is preliminary data.</text>
</comment>
<feature type="transmembrane region" description="Helical" evidence="2">
    <location>
        <begin position="445"/>
        <end position="462"/>
    </location>
</feature>
<dbReference type="InterPro" id="IPR026870">
    <property type="entry name" value="Zinc_ribbon_dom"/>
</dbReference>
<organism evidence="4">
    <name type="scientific">Caldilineaceae bacterium SB0661_bin_32</name>
    <dbReference type="NCBI Taxonomy" id="2605255"/>
    <lineage>
        <taxon>Bacteria</taxon>
        <taxon>Bacillati</taxon>
        <taxon>Chloroflexota</taxon>
        <taxon>Caldilineae</taxon>
        <taxon>Caldilineales</taxon>
        <taxon>Caldilineaceae</taxon>
    </lineage>
</organism>
<proteinExistence type="predicted"/>
<feature type="compositionally biased region" description="Basic and acidic residues" evidence="1">
    <location>
        <begin position="89"/>
        <end position="101"/>
    </location>
</feature>
<keyword evidence="2" id="KW-1133">Transmembrane helix</keyword>
<feature type="compositionally biased region" description="Low complexity" evidence="1">
    <location>
        <begin position="102"/>
        <end position="123"/>
    </location>
</feature>